<proteinExistence type="predicted"/>
<gene>
    <name evidence="2" type="ORF">BP6252_13918</name>
</gene>
<dbReference type="AlphaFoldDB" id="A0A3D8Q5Q5"/>
<dbReference type="EMBL" id="PDLM01000026">
    <property type="protein sequence ID" value="RDW57000.1"/>
    <property type="molecule type" value="Genomic_DNA"/>
</dbReference>
<name>A0A3D8Q5Q5_9HELO</name>
<keyword evidence="1" id="KW-0812">Transmembrane</keyword>
<sequence>MAEEMVKTSTYVHWAYGGGGGLVGLIVLILDIIVISGAITTQADGQASVVSGCVLVPDSRLDLVLPALGA</sequence>
<keyword evidence="1" id="KW-0472">Membrane</keyword>
<feature type="transmembrane region" description="Helical" evidence="1">
    <location>
        <begin position="14"/>
        <end position="39"/>
    </location>
</feature>
<evidence type="ECO:0000313" key="2">
    <source>
        <dbReference type="EMBL" id="RDW57000.1"/>
    </source>
</evidence>
<organism evidence="2 3">
    <name type="scientific">Coleophoma cylindrospora</name>
    <dbReference type="NCBI Taxonomy" id="1849047"/>
    <lineage>
        <taxon>Eukaryota</taxon>
        <taxon>Fungi</taxon>
        <taxon>Dikarya</taxon>
        <taxon>Ascomycota</taxon>
        <taxon>Pezizomycotina</taxon>
        <taxon>Leotiomycetes</taxon>
        <taxon>Helotiales</taxon>
        <taxon>Dermateaceae</taxon>
        <taxon>Coleophoma</taxon>
    </lineage>
</organism>
<protein>
    <submittedName>
        <fullName evidence="2">Uncharacterized protein</fullName>
    </submittedName>
</protein>
<keyword evidence="1" id="KW-1133">Transmembrane helix</keyword>
<dbReference type="Proteomes" id="UP000256645">
    <property type="component" value="Unassembled WGS sequence"/>
</dbReference>
<keyword evidence="3" id="KW-1185">Reference proteome</keyword>
<reference evidence="2 3" key="1">
    <citation type="journal article" date="2018" name="IMA Fungus">
        <title>IMA Genome-F 9: Draft genome sequence of Annulohypoxylon stygium, Aspergillus mulundensis, Berkeleyomyces basicola (syn. Thielaviopsis basicola), Ceratocystis smalleyi, two Cercospora beticola strains, Coleophoma cylindrospora, Fusarium fracticaudum, Phialophora cf. hyalina, and Morchella septimelata.</title>
        <authorList>
            <person name="Wingfield B.D."/>
            <person name="Bills G.F."/>
            <person name="Dong Y."/>
            <person name="Huang W."/>
            <person name="Nel W.J."/>
            <person name="Swalarsk-Parry B.S."/>
            <person name="Vaghefi N."/>
            <person name="Wilken P.M."/>
            <person name="An Z."/>
            <person name="de Beer Z.W."/>
            <person name="De Vos L."/>
            <person name="Chen L."/>
            <person name="Duong T.A."/>
            <person name="Gao Y."/>
            <person name="Hammerbacher A."/>
            <person name="Kikkert J.R."/>
            <person name="Li Y."/>
            <person name="Li H."/>
            <person name="Li K."/>
            <person name="Li Q."/>
            <person name="Liu X."/>
            <person name="Ma X."/>
            <person name="Naidoo K."/>
            <person name="Pethybridge S.J."/>
            <person name="Sun J."/>
            <person name="Steenkamp E.T."/>
            <person name="van der Nest M.A."/>
            <person name="van Wyk S."/>
            <person name="Wingfield M.J."/>
            <person name="Xiong C."/>
            <person name="Yue Q."/>
            <person name="Zhang X."/>
        </authorList>
    </citation>
    <scope>NUCLEOTIDE SEQUENCE [LARGE SCALE GENOMIC DNA]</scope>
    <source>
        <strain evidence="2 3">BP6252</strain>
    </source>
</reference>
<accession>A0A3D8Q5Q5</accession>
<evidence type="ECO:0000256" key="1">
    <source>
        <dbReference type="SAM" id="Phobius"/>
    </source>
</evidence>
<comment type="caution">
    <text evidence="2">The sequence shown here is derived from an EMBL/GenBank/DDBJ whole genome shotgun (WGS) entry which is preliminary data.</text>
</comment>
<evidence type="ECO:0000313" key="3">
    <source>
        <dbReference type="Proteomes" id="UP000256645"/>
    </source>
</evidence>